<proteinExistence type="predicted"/>
<dbReference type="EMBL" id="QGLE01000003">
    <property type="protein sequence ID" value="PWR24559.1"/>
    <property type="molecule type" value="Genomic_DNA"/>
</dbReference>
<feature type="region of interest" description="Disordered" evidence="1">
    <location>
        <begin position="548"/>
        <end position="570"/>
    </location>
</feature>
<evidence type="ECO:0000313" key="2">
    <source>
        <dbReference type="EMBL" id="PWR24559.1"/>
    </source>
</evidence>
<protein>
    <submittedName>
        <fullName evidence="2">Uncharacterized protein</fullName>
    </submittedName>
</protein>
<dbReference type="Proteomes" id="UP000245461">
    <property type="component" value="Unassembled WGS sequence"/>
</dbReference>
<sequence>MAVFGRREVEDCPIAPLGHRNGIYFFVSRAGEVRSGSAKDFGYAGLISLFDGDTEWLATMFPPGSRATAPFDHAMALAWLIRSCVEAGIWDESTPMRSVGTWRVKGGALAVHCGDAIWYNGEWLPGGATIEGIRYPTAARVSRPDFDAIPDAATVRDRLLSVVKRWTYLDPLGAEMVMGWLAAAFLGGAPSWRNHVIVQAGYGAGKSTLTALMSAALGDAADRTQTDTSEAGTRKAKRGEARAIILDETEDDAGSGHHVRKMIGLLRRMSSRDGASTRRADGGRAVEDRVVGAAWMAAILPPVLEPQDRSRFIAIALGPLDGRSDPGDIDAAIEDVGALSTGLWARMITGWGRFCDSFAAYRADLIALGCTVRMADLVGTWVAARDTMLEDEVLGASAREAEIDRLRPYLAALMDSDQGEGHGEECWRHLLSSPMDTWHGGSRRVVGGLLYEALYLVDAEMDAKRALKQVGIRILTETPPGEANGVRVIAVANQHAGLAKLFAGTIKWQSGGWATALKLLPGAWAPAKPTRFAGALSRWTAIPADYIQPDAAEEQRDGGGEGIPDVDAEA</sequence>
<organism evidence="2 3">
    <name type="scientific">Zavarzinia aquatilis</name>
    <dbReference type="NCBI Taxonomy" id="2211142"/>
    <lineage>
        <taxon>Bacteria</taxon>
        <taxon>Pseudomonadati</taxon>
        <taxon>Pseudomonadota</taxon>
        <taxon>Alphaproteobacteria</taxon>
        <taxon>Rhodospirillales</taxon>
        <taxon>Zavarziniaceae</taxon>
        <taxon>Zavarzinia</taxon>
    </lineage>
</organism>
<accession>A0A317ECC6</accession>
<evidence type="ECO:0000313" key="3">
    <source>
        <dbReference type="Proteomes" id="UP000245461"/>
    </source>
</evidence>
<dbReference type="AlphaFoldDB" id="A0A317ECC6"/>
<name>A0A317ECC6_9PROT</name>
<evidence type="ECO:0000256" key="1">
    <source>
        <dbReference type="SAM" id="MobiDB-lite"/>
    </source>
</evidence>
<keyword evidence="3" id="KW-1185">Reference proteome</keyword>
<comment type="caution">
    <text evidence="2">The sequence shown here is derived from an EMBL/GenBank/DDBJ whole genome shotgun (WGS) entry which is preliminary data.</text>
</comment>
<gene>
    <name evidence="2" type="ORF">DKG74_07070</name>
</gene>
<reference evidence="2 3" key="1">
    <citation type="submission" date="2018-05" db="EMBL/GenBank/DDBJ databases">
        <title>Zavarzinia sp. HR-AS.</title>
        <authorList>
            <person name="Lee Y."/>
            <person name="Jeon C.O."/>
        </authorList>
    </citation>
    <scope>NUCLEOTIDE SEQUENCE [LARGE SCALE GENOMIC DNA]</scope>
    <source>
        <strain evidence="2 3">HR-AS</strain>
    </source>
</reference>